<dbReference type="Gene3D" id="3.30.450.40">
    <property type="match status" value="1"/>
</dbReference>
<dbReference type="SUPFAM" id="SSF55073">
    <property type="entry name" value="Nucleotide cyclase"/>
    <property type="match status" value="1"/>
</dbReference>
<dbReference type="InterPro" id="IPR029787">
    <property type="entry name" value="Nucleotide_cyclase"/>
</dbReference>
<gene>
    <name evidence="4" type="ORF">SR900_01500</name>
</gene>
<evidence type="ECO:0000313" key="5">
    <source>
        <dbReference type="Proteomes" id="UP001324185"/>
    </source>
</evidence>
<dbReference type="InterPro" id="IPR052163">
    <property type="entry name" value="DGC-Regulatory_Protein"/>
</dbReference>
<accession>A0ABZ0X4X6</accession>
<feature type="domain" description="PAC" evidence="2">
    <location>
        <begin position="78"/>
        <end position="126"/>
    </location>
</feature>
<protein>
    <submittedName>
        <fullName evidence="4">Diguanylate cyclase</fullName>
        <ecNumber evidence="4">2.7.7.65</ecNumber>
    </submittedName>
</protein>
<sequence>MNQRFYDIASRVVDLLMDVVCVVDEHGVFVYISSSCEKVFGYTQQEMLGTNMINYVHPEDRNKTLAIAAQIMRGKEQPYFENRYVRKDGSTVYIMWSARWQEEDKVRVAVARDITEYKRIERTQNSIYKISQMAHQSSNPELLCQDSYQLIKSFIDIETFLVCTKHSERNQIKLTYSNDEQYPTGTYFTVDSKTAISEIIEKRKTLMANSNKGSCLEVSKDEKVRFHQHGNWLGIPLTTQEKVIGVLIISSANSKRYSSSDISLLEYVAEQFAVAIERKNNEQKLHHLASHDWLTGLPNRMLFNDRMEVAINRAKRMGESVALLYMDLNGFKEVNDSLGHAKGDLLLSKVAARIKSCVRESDTVARMGGDEFTVLLTEIHGRDAVENVSMKIKDAFKVSFSLDGNDAVIGISIGIAVYPDDGENSESLLRIADNAMYDDKRQVNAKKPKNSKTYK</sequence>
<dbReference type="NCBIfam" id="TIGR00254">
    <property type="entry name" value="GGDEF"/>
    <property type="match status" value="1"/>
</dbReference>
<dbReference type="InterPro" id="IPR000014">
    <property type="entry name" value="PAS"/>
</dbReference>
<dbReference type="PANTHER" id="PTHR46663:SF2">
    <property type="entry name" value="GGDEF DOMAIN-CONTAINING PROTEIN"/>
    <property type="match status" value="1"/>
</dbReference>
<evidence type="ECO:0000259" key="2">
    <source>
        <dbReference type="PROSITE" id="PS50113"/>
    </source>
</evidence>
<dbReference type="Proteomes" id="UP001324185">
    <property type="component" value="Chromosome"/>
</dbReference>
<dbReference type="Pfam" id="PF00990">
    <property type="entry name" value="GGDEF"/>
    <property type="match status" value="1"/>
</dbReference>
<keyword evidence="4" id="KW-0548">Nucleotidyltransferase</keyword>
<dbReference type="InterPro" id="IPR043128">
    <property type="entry name" value="Rev_trsase/Diguanyl_cyclase"/>
</dbReference>
<dbReference type="Pfam" id="PF08447">
    <property type="entry name" value="PAS_3"/>
    <property type="match status" value="1"/>
</dbReference>
<dbReference type="InterPro" id="IPR000700">
    <property type="entry name" value="PAS-assoc_C"/>
</dbReference>
<dbReference type="InterPro" id="IPR013655">
    <property type="entry name" value="PAS_fold_3"/>
</dbReference>
<dbReference type="PROSITE" id="PS50112">
    <property type="entry name" value="PAS"/>
    <property type="match status" value="1"/>
</dbReference>
<evidence type="ECO:0000259" key="3">
    <source>
        <dbReference type="PROSITE" id="PS50887"/>
    </source>
</evidence>
<feature type="domain" description="PAS" evidence="1">
    <location>
        <begin position="11"/>
        <end position="75"/>
    </location>
</feature>
<dbReference type="SUPFAM" id="SSF55785">
    <property type="entry name" value="PYP-like sensor domain (PAS domain)"/>
    <property type="match status" value="1"/>
</dbReference>
<dbReference type="SUPFAM" id="SSF55781">
    <property type="entry name" value="GAF domain-like"/>
    <property type="match status" value="1"/>
</dbReference>
<dbReference type="SMART" id="SM00065">
    <property type="entry name" value="GAF"/>
    <property type="match status" value="1"/>
</dbReference>
<dbReference type="PANTHER" id="PTHR46663">
    <property type="entry name" value="DIGUANYLATE CYCLASE DGCT-RELATED"/>
    <property type="match status" value="1"/>
</dbReference>
<dbReference type="InterPro" id="IPR000160">
    <property type="entry name" value="GGDEF_dom"/>
</dbReference>
<dbReference type="GO" id="GO:0052621">
    <property type="term" value="F:diguanylate cyclase activity"/>
    <property type="evidence" value="ECO:0007669"/>
    <property type="project" value="UniProtKB-EC"/>
</dbReference>
<dbReference type="CDD" id="cd01949">
    <property type="entry name" value="GGDEF"/>
    <property type="match status" value="1"/>
</dbReference>
<feature type="domain" description="GGDEF" evidence="3">
    <location>
        <begin position="319"/>
        <end position="455"/>
    </location>
</feature>
<dbReference type="RefSeq" id="WP_018623559.1">
    <property type="nucleotide sequence ID" value="NZ_CP140158.1"/>
</dbReference>
<dbReference type="InterPro" id="IPR029016">
    <property type="entry name" value="GAF-like_dom_sf"/>
</dbReference>
<dbReference type="Gene3D" id="3.30.70.270">
    <property type="match status" value="1"/>
</dbReference>
<dbReference type="Gene3D" id="3.30.450.20">
    <property type="entry name" value="PAS domain"/>
    <property type="match status" value="1"/>
</dbReference>
<keyword evidence="5" id="KW-1185">Reference proteome</keyword>
<proteinExistence type="predicted"/>
<dbReference type="Pfam" id="PF13185">
    <property type="entry name" value="GAF_2"/>
    <property type="match status" value="1"/>
</dbReference>
<organism evidence="4 5">
    <name type="scientific">Kangiella aquimarina</name>
    <dbReference type="NCBI Taxonomy" id="261965"/>
    <lineage>
        <taxon>Bacteria</taxon>
        <taxon>Pseudomonadati</taxon>
        <taxon>Pseudomonadota</taxon>
        <taxon>Gammaproteobacteria</taxon>
        <taxon>Kangiellales</taxon>
        <taxon>Kangiellaceae</taxon>
        <taxon>Kangiella</taxon>
    </lineage>
</organism>
<dbReference type="PROSITE" id="PS50887">
    <property type="entry name" value="GGDEF"/>
    <property type="match status" value="1"/>
</dbReference>
<dbReference type="SMART" id="SM00091">
    <property type="entry name" value="PAS"/>
    <property type="match status" value="1"/>
</dbReference>
<dbReference type="InterPro" id="IPR003018">
    <property type="entry name" value="GAF"/>
</dbReference>
<reference evidence="4 5" key="1">
    <citation type="submission" date="2023-11" db="EMBL/GenBank/DDBJ databases">
        <title>MicrobeMod: A computational toolkit for identifying prokaryotic methylation and restriction-modification with nanopore sequencing.</title>
        <authorList>
            <person name="Crits-Christoph A."/>
            <person name="Kang S.C."/>
            <person name="Lee H."/>
            <person name="Ostrov N."/>
        </authorList>
    </citation>
    <scope>NUCLEOTIDE SEQUENCE [LARGE SCALE GENOMIC DNA]</scope>
    <source>
        <strain evidence="4 5">DSMZ 16071</strain>
    </source>
</reference>
<dbReference type="NCBIfam" id="TIGR00229">
    <property type="entry name" value="sensory_box"/>
    <property type="match status" value="1"/>
</dbReference>
<evidence type="ECO:0000313" key="4">
    <source>
        <dbReference type="EMBL" id="WQG85570.1"/>
    </source>
</evidence>
<dbReference type="EC" id="2.7.7.65" evidence="4"/>
<dbReference type="SMART" id="SM00267">
    <property type="entry name" value="GGDEF"/>
    <property type="match status" value="1"/>
</dbReference>
<dbReference type="CDD" id="cd00130">
    <property type="entry name" value="PAS"/>
    <property type="match status" value="1"/>
</dbReference>
<evidence type="ECO:0000259" key="1">
    <source>
        <dbReference type="PROSITE" id="PS50112"/>
    </source>
</evidence>
<keyword evidence="4" id="KW-0808">Transferase</keyword>
<dbReference type="PROSITE" id="PS50113">
    <property type="entry name" value="PAC"/>
    <property type="match status" value="1"/>
</dbReference>
<dbReference type="EMBL" id="CP140158">
    <property type="protein sequence ID" value="WQG85570.1"/>
    <property type="molecule type" value="Genomic_DNA"/>
</dbReference>
<name>A0ABZ0X4X6_9GAMM</name>
<dbReference type="InterPro" id="IPR035965">
    <property type="entry name" value="PAS-like_dom_sf"/>
</dbReference>